<evidence type="ECO:0000259" key="1">
    <source>
        <dbReference type="Pfam" id="PF00535"/>
    </source>
</evidence>
<accession>A0A6C0K409</accession>
<name>A0A6C0K409_9ZZZZ</name>
<dbReference type="InterPro" id="IPR029044">
    <property type="entry name" value="Nucleotide-diphossugar_trans"/>
</dbReference>
<dbReference type="Pfam" id="PF00535">
    <property type="entry name" value="Glycos_transf_2"/>
    <property type="match status" value="1"/>
</dbReference>
<dbReference type="InterPro" id="IPR001173">
    <property type="entry name" value="Glyco_trans_2-like"/>
</dbReference>
<dbReference type="EMBL" id="MN740786">
    <property type="protein sequence ID" value="QHU11540.1"/>
    <property type="molecule type" value="Genomic_DNA"/>
</dbReference>
<dbReference type="Gene3D" id="3.90.550.10">
    <property type="entry name" value="Spore Coat Polysaccharide Biosynthesis Protein SpsA, Chain A"/>
    <property type="match status" value="1"/>
</dbReference>
<sequence length="277" mass="32361">MGRLQRTNHFFNNASSSPFIRRPSPAGIPWDAYISRVGGFIPILIICYNNGWMVQRTVMDLYMKFEYLQYVIVDNGSTSEETQNILVELESLEKVRVIRLQENHGPYIVYRHPLLAKYRQHPYLITDPDLDLSRLPEDALEVFYRLGNAYRAHKIGPALDISPNNTLIHDHRIEGASKILDTERQYWNNRFSVSTEGFPPEYYRAPIDTTFCFIFPENDGPGSERSHIRVAGSYTVFHLPWIKEYIDGLTPNEYDDYFLRNDGKSTVSKVVRRYRRV</sequence>
<reference evidence="2" key="1">
    <citation type="journal article" date="2020" name="Nature">
        <title>Giant virus diversity and host interactions through global metagenomics.</title>
        <authorList>
            <person name="Schulz F."/>
            <person name="Roux S."/>
            <person name="Paez-Espino D."/>
            <person name="Jungbluth S."/>
            <person name="Walsh D.A."/>
            <person name="Denef V.J."/>
            <person name="McMahon K.D."/>
            <person name="Konstantinidis K.T."/>
            <person name="Eloe-Fadrosh E.A."/>
            <person name="Kyrpides N.C."/>
            <person name="Woyke T."/>
        </authorList>
    </citation>
    <scope>NUCLEOTIDE SEQUENCE</scope>
    <source>
        <strain evidence="2">GVMAG-S-1101169-75</strain>
    </source>
</reference>
<dbReference type="SUPFAM" id="SSF53448">
    <property type="entry name" value="Nucleotide-diphospho-sugar transferases"/>
    <property type="match status" value="1"/>
</dbReference>
<proteinExistence type="predicted"/>
<feature type="domain" description="Glycosyltransferase 2-like" evidence="1">
    <location>
        <begin position="43"/>
        <end position="107"/>
    </location>
</feature>
<organism evidence="2">
    <name type="scientific">viral metagenome</name>
    <dbReference type="NCBI Taxonomy" id="1070528"/>
    <lineage>
        <taxon>unclassified sequences</taxon>
        <taxon>metagenomes</taxon>
        <taxon>organismal metagenomes</taxon>
    </lineage>
</organism>
<dbReference type="AlphaFoldDB" id="A0A6C0K409"/>
<evidence type="ECO:0000313" key="2">
    <source>
        <dbReference type="EMBL" id="QHU11540.1"/>
    </source>
</evidence>
<protein>
    <recommendedName>
        <fullName evidence="1">Glycosyltransferase 2-like domain-containing protein</fullName>
    </recommendedName>
</protein>